<gene>
    <name evidence="2" type="ORF">WN72_31065</name>
</gene>
<evidence type="ECO:0000313" key="2">
    <source>
        <dbReference type="EMBL" id="QOZ70245.1"/>
    </source>
</evidence>
<dbReference type="AlphaFoldDB" id="A0AAE7NVJ2"/>
<accession>A0AAE7NVJ2</accession>
<keyword evidence="1" id="KW-1133">Transmembrane helix</keyword>
<evidence type="ECO:0000256" key="1">
    <source>
        <dbReference type="SAM" id="Phobius"/>
    </source>
</evidence>
<sequence>MARSIILKVFRGVGLFCLCIVGVAVVVAPLELVAYPILKSIGCSLSEEQQSFTCGGGWVGNFISTALNLPILFSDAREFTFGAGASFGRGLAVYLFDAIFILALAYPLLILFARKGGRRSS</sequence>
<feature type="transmembrane region" description="Helical" evidence="1">
    <location>
        <begin position="91"/>
        <end position="113"/>
    </location>
</feature>
<dbReference type="KEGG" id="barh:WN72_31065"/>
<reference evidence="2 3" key="1">
    <citation type="submission" date="2018-06" db="EMBL/GenBank/DDBJ databases">
        <title>Comparative genomics of Bradyrhizobium nodulating Arachidis hypogaea.</title>
        <authorList>
            <person name="Li Y."/>
        </authorList>
    </citation>
    <scope>NUCLEOTIDE SEQUENCE [LARGE SCALE GENOMIC DNA]</scope>
    <source>
        <strain evidence="2 3">CCBAU 051107</strain>
    </source>
</reference>
<keyword evidence="1" id="KW-0812">Transmembrane</keyword>
<evidence type="ECO:0000313" key="3">
    <source>
        <dbReference type="Proteomes" id="UP000594015"/>
    </source>
</evidence>
<dbReference type="Proteomes" id="UP000594015">
    <property type="component" value="Chromosome"/>
</dbReference>
<name>A0AAE7NVJ2_9BRAD</name>
<organism evidence="2 3">
    <name type="scientific">Bradyrhizobium arachidis</name>
    <dbReference type="NCBI Taxonomy" id="858423"/>
    <lineage>
        <taxon>Bacteria</taxon>
        <taxon>Pseudomonadati</taxon>
        <taxon>Pseudomonadota</taxon>
        <taxon>Alphaproteobacteria</taxon>
        <taxon>Hyphomicrobiales</taxon>
        <taxon>Nitrobacteraceae</taxon>
        <taxon>Bradyrhizobium</taxon>
    </lineage>
</organism>
<protein>
    <submittedName>
        <fullName evidence="2">Uncharacterized protein</fullName>
    </submittedName>
</protein>
<proteinExistence type="predicted"/>
<feature type="transmembrane region" description="Helical" evidence="1">
    <location>
        <begin position="12"/>
        <end position="30"/>
    </location>
</feature>
<keyword evidence="1" id="KW-0472">Membrane</keyword>
<dbReference type="EMBL" id="CP030050">
    <property type="protein sequence ID" value="QOZ70245.1"/>
    <property type="molecule type" value="Genomic_DNA"/>
</dbReference>